<accession>A0A0B6YZR6</accession>
<evidence type="ECO:0000313" key="1">
    <source>
        <dbReference type="EMBL" id="CEK61758.1"/>
    </source>
</evidence>
<dbReference type="EMBL" id="HACG01014893">
    <property type="protein sequence ID" value="CEK61758.1"/>
    <property type="molecule type" value="Transcribed_RNA"/>
</dbReference>
<sequence length="116" mass="13673">SSRGELEDRLNKVQDLVLERDTGYTKLNYCVEAGEKLYPSMAPEGREIIRQELRKLKLGYESMFDDLSTIQRKLNVSMVQWTSFDESYDQVKHWLRQMESHFEGLLPLRATLSEKK</sequence>
<dbReference type="SUPFAM" id="SSF46966">
    <property type="entry name" value="Spectrin repeat"/>
    <property type="match status" value="1"/>
</dbReference>
<feature type="non-terminal residue" evidence="1">
    <location>
        <position position="1"/>
    </location>
</feature>
<protein>
    <submittedName>
        <fullName evidence="1">Uncharacterized protein</fullName>
    </submittedName>
</protein>
<dbReference type="Gene3D" id="1.20.58.60">
    <property type="match status" value="1"/>
</dbReference>
<dbReference type="AlphaFoldDB" id="A0A0B6YZR6"/>
<proteinExistence type="predicted"/>
<reference evidence="1" key="1">
    <citation type="submission" date="2014-12" db="EMBL/GenBank/DDBJ databases">
        <title>Insight into the proteome of Arion vulgaris.</title>
        <authorList>
            <person name="Aradska J."/>
            <person name="Bulat T."/>
            <person name="Smidak R."/>
            <person name="Sarate P."/>
            <person name="Gangsoo J."/>
            <person name="Sialana F."/>
            <person name="Bilban M."/>
            <person name="Lubec G."/>
        </authorList>
    </citation>
    <scope>NUCLEOTIDE SEQUENCE</scope>
    <source>
        <tissue evidence="1">Skin</tissue>
    </source>
</reference>
<organism evidence="1">
    <name type="scientific">Arion vulgaris</name>
    <dbReference type="NCBI Taxonomy" id="1028688"/>
    <lineage>
        <taxon>Eukaryota</taxon>
        <taxon>Metazoa</taxon>
        <taxon>Spiralia</taxon>
        <taxon>Lophotrochozoa</taxon>
        <taxon>Mollusca</taxon>
        <taxon>Gastropoda</taxon>
        <taxon>Heterobranchia</taxon>
        <taxon>Euthyneura</taxon>
        <taxon>Panpulmonata</taxon>
        <taxon>Eupulmonata</taxon>
        <taxon>Stylommatophora</taxon>
        <taxon>Helicina</taxon>
        <taxon>Arionoidea</taxon>
        <taxon>Arionidae</taxon>
        <taxon>Arion</taxon>
    </lineage>
</organism>
<feature type="non-terminal residue" evidence="1">
    <location>
        <position position="116"/>
    </location>
</feature>
<gene>
    <name evidence="1" type="primary">ORF43184</name>
</gene>
<name>A0A0B6YZR6_9EUPU</name>